<evidence type="ECO:0000256" key="1">
    <source>
        <dbReference type="ARBA" id="ARBA00000677"/>
    </source>
</evidence>
<dbReference type="GO" id="GO:0009003">
    <property type="term" value="F:signal peptidase activity"/>
    <property type="evidence" value="ECO:0007669"/>
    <property type="project" value="UniProtKB-EC"/>
</dbReference>
<comment type="catalytic activity">
    <reaction evidence="1">
        <text>Cleavage of hydrophobic, N-terminal signal or leader sequences from secreted and periplasmic proteins.</text>
        <dbReference type="EC" id="3.4.21.89"/>
    </reaction>
</comment>
<dbReference type="GO" id="GO:0006465">
    <property type="term" value="P:signal peptide processing"/>
    <property type="evidence" value="ECO:0007669"/>
    <property type="project" value="InterPro"/>
</dbReference>
<evidence type="ECO:0000256" key="4">
    <source>
        <dbReference type="ARBA" id="ARBA00022801"/>
    </source>
</evidence>
<dbReference type="NCBIfam" id="TIGR02227">
    <property type="entry name" value="sigpep_I_bact"/>
    <property type="match status" value="1"/>
</dbReference>
<comment type="similarity">
    <text evidence="2">Belongs to the peptidase S26 family.</text>
</comment>
<dbReference type="EC" id="3.4.21.89" evidence="3"/>
<feature type="domain" description="Peptidase S26" evidence="5">
    <location>
        <begin position="8"/>
        <end position="216"/>
    </location>
</feature>
<dbReference type="PROSITE" id="PS00760">
    <property type="entry name" value="SPASE_I_2"/>
    <property type="match status" value="1"/>
</dbReference>
<organism evidence="6">
    <name type="scientific">marine metagenome</name>
    <dbReference type="NCBI Taxonomy" id="408172"/>
    <lineage>
        <taxon>unclassified sequences</taxon>
        <taxon>metagenomes</taxon>
        <taxon>ecological metagenomes</taxon>
    </lineage>
</organism>
<dbReference type="EMBL" id="UINC01001295">
    <property type="protein sequence ID" value="SUZ76899.1"/>
    <property type="molecule type" value="Genomic_DNA"/>
</dbReference>
<sequence>MGYARISWEWTRSIIIATVLFLAVRAFLVEAFKIPTSSMEGTLLVGDYLLVNKAVYGGEVLFLGARLPAWREPSRGEIVVFHPPHDPGKNYVKRVVGVPGDTLEMRDKTLFLNGREMRENYVRHIDRSADATHSGMRWQRAHLLAGRIDLEQPYGEYGGTWEDERRRSKADYRPSRDNWGPISVPSGSYFVLGDNRDNSEDSRYWGFVDRQSIQGRPWRLYFSYDPSNRRGNSWLGAIRWGRVGQSIL</sequence>
<name>A0A381QES4_9ZZZZ</name>
<protein>
    <recommendedName>
        <fullName evidence="3">signal peptidase I</fullName>
        <ecNumber evidence="3">3.4.21.89</ecNumber>
    </recommendedName>
</protein>
<evidence type="ECO:0000256" key="3">
    <source>
        <dbReference type="ARBA" id="ARBA00013208"/>
    </source>
</evidence>
<evidence type="ECO:0000259" key="5">
    <source>
        <dbReference type="Pfam" id="PF10502"/>
    </source>
</evidence>
<dbReference type="PRINTS" id="PR00727">
    <property type="entry name" value="LEADERPTASE"/>
</dbReference>
<dbReference type="GO" id="GO:0016020">
    <property type="term" value="C:membrane"/>
    <property type="evidence" value="ECO:0007669"/>
    <property type="project" value="InterPro"/>
</dbReference>
<dbReference type="CDD" id="cd06530">
    <property type="entry name" value="S26_SPase_I"/>
    <property type="match status" value="1"/>
</dbReference>
<reference evidence="6" key="1">
    <citation type="submission" date="2018-05" db="EMBL/GenBank/DDBJ databases">
        <authorList>
            <person name="Lanie J.A."/>
            <person name="Ng W.-L."/>
            <person name="Kazmierczak K.M."/>
            <person name="Andrzejewski T.M."/>
            <person name="Davidsen T.M."/>
            <person name="Wayne K.J."/>
            <person name="Tettelin H."/>
            <person name="Glass J.I."/>
            <person name="Rusch D."/>
            <person name="Podicherti R."/>
            <person name="Tsui H.-C.T."/>
            <person name="Winkler M.E."/>
        </authorList>
    </citation>
    <scope>NUCLEOTIDE SEQUENCE</scope>
</reference>
<dbReference type="AlphaFoldDB" id="A0A381QES4"/>
<dbReference type="Pfam" id="PF10502">
    <property type="entry name" value="Peptidase_S26"/>
    <property type="match status" value="1"/>
</dbReference>
<dbReference type="InterPro" id="IPR036286">
    <property type="entry name" value="LexA/Signal_pep-like_sf"/>
</dbReference>
<evidence type="ECO:0000256" key="2">
    <source>
        <dbReference type="ARBA" id="ARBA00009370"/>
    </source>
</evidence>
<keyword evidence="4" id="KW-0378">Hydrolase</keyword>
<gene>
    <name evidence="6" type="ORF">METZ01_LOCUS29753</name>
</gene>
<proteinExistence type="inferred from homology"/>
<evidence type="ECO:0000313" key="6">
    <source>
        <dbReference type="EMBL" id="SUZ76899.1"/>
    </source>
</evidence>
<dbReference type="Gene3D" id="2.10.109.10">
    <property type="entry name" value="Umud Fragment, subunit A"/>
    <property type="match status" value="1"/>
</dbReference>
<dbReference type="InterPro" id="IPR019533">
    <property type="entry name" value="Peptidase_S26"/>
</dbReference>
<accession>A0A381QES4</accession>
<dbReference type="PANTHER" id="PTHR43390">
    <property type="entry name" value="SIGNAL PEPTIDASE I"/>
    <property type="match status" value="1"/>
</dbReference>
<dbReference type="InterPro" id="IPR019757">
    <property type="entry name" value="Pept_S26A_signal_pept_1_Lys-AS"/>
</dbReference>
<dbReference type="GO" id="GO:0004252">
    <property type="term" value="F:serine-type endopeptidase activity"/>
    <property type="evidence" value="ECO:0007669"/>
    <property type="project" value="InterPro"/>
</dbReference>
<dbReference type="PROSITE" id="PS00761">
    <property type="entry name" value="SPASE_I_3"/>
    <property type="match status" value="1"/>
</dbReference>
<dbReference type="InterPro" id="IPR019758">
    <property type="entry name" value="Pept_S26A_signal_pept_1_CS"/>
</dbReference>
<dbReference type="InterPro" id="IPR000223">
    <property type="entry name" value="Pept_S26A_signal_pept_1"/>
</dbReference>
<dbReference type="PANTHER" id="PTHR43390:SF1">
    <property type="entry name" value="CHLOROPLAST PROCESSING PEPTIDASE"/>
    <property type="match status" value="1"/>
</dbReference>
<dbReference type="SUPFAM" id="SSF51306">
    <property type="entry name" value="LexA/Signal peptidase"/>
    <property type="match status" value="1"/>
</dbReference>